<reference evidence="1 2" key="1">
    <citation type="journal article" date="2020" name="ISME J.">
        <title>Uncovering the hidden diversity of litter-decomposition mechanisms in mushroom-forming fungi.</title>
        <authorList>
            <person name="Floudas D."/>
            <person name="Bentzer J."/>
            <person name="Ahren D."/>
            <person name="Johansson T."/>
            <person name="Persson P."/>
            <person name="Tunlid A."/>
        </authorList>
    </citation>
    <scope>NUCLEOTIDE SEQUENCE [LARGE SCALE GENOMIC DNA]</scope>
    <source>
        <strain evidence="1 2">CBS 175.51</strain>
    </source>
</reference>
<dbReference type="EMBL" id="JAACJK010000011">
    <property type="protein sequence ID" value="KAF5338715.1"/>
    <property type="molecule type" value="Genomic_DNA"/>
</dbReference>
<comment type="caution">
    <text evidence="1">The sequence shown here is derived from an EMBL/GenBank/DDBJ whole genome shotgun (WGS) entry which is preliminary data.</text>
</comment>
<accession>A0A8H5CBF0</accession>
<evidence type="ECO:0008006" key="3">
    <source>
        <dbReference type="Google" id="ProtNLM"/>
    </source>
</evidence>
<evidence type="ECO:0000313" key="2">
    <source>
        <dbReference type="Proteomes" id="UP000541558"/>
    </source>
</evidence>
<dbReference type="OrthoDB" id="2849949at2759"/>
<keyword evidence="2" id="KW-1185">Reference proteome</keyword>
<protein>
    <recommendedName>
        <fullName evidence="3">F-box domain-containing protein</fullName>
    </recommendedName>
</protein>
<sequence>MASTHDSAILSPAPMSRFPIEILTEIFLALTIEAFLEPHSNFEVPELPSRVPSQVCSEWRRVLLNYPPYWTKIVLGGFSQKEWFDELAKRSKGRPLDVRVYSDPYHPTHVRREQPVTNLDHAMHRISQIRSLEVYANFSELQVAFVRLRHPVKAPFLESLVVEKYPYSMSPARMEDMEISRQELRKLPKKAGRISAPLLRHLKSHCYSRVLLLGPFRGLRKVEITDTRYLEILTHNELLESLSGLPELEELICKAELSGPENSSGEHVSLPRLKHLTLWTSAEPFHIVLSAIEAHPSCIFNFHISQLLLCEDHDCINIGRAIGEKTKKWADIQLVSGTIVDIQLKDPNVLYVYPNPRTEQSSFLRLSLGREEYLRWDPIHHCPYQISDILQSIIRNVGTPTKVRICRNGWNLGPPMLGLLNTLGSVTDLSLHDIKGDMMSCLSIPGIFPNLEVLRISGDTTEEALQVETPRGVELQRLVDTLKERKRSPCRLALIDLAGLDPSNPLYLDTMESATGLEKLGLKLDFADKVSRGTANVWNNTL</sequence>
<dbReference type="AlphaFoldDB" id="A0A8H5CBF0"/>
<name>A0A8H5CBF0_9AGAR</name>
<proteinExistence type="predicted"/>
<gene>
    <name evidence="1" type="ORF">D9611_013364</name>
</gene>
<evidence type="ECO:0000313" key="1">
    <source>
        <dbReference type="EMBL" id="KAF5338715.1"/>
    </source>
</evidence>
<dbReference type="Proteomes" id="UP000541558">
    <property type="component" value="Unassembled WGS sequence"/>
</dbReference>
<organism evidence="1 2">
    <name type="scientific">Ephemerocybe angulata</name>
    <dbReference type="NCBI Taxonomy" id="980116"/>
    <lineage>
        <taxon>Eukaryota</taxon>
        <taxon>Fungi</taxon>
        <taxon>Dikarya</taxon>
        <taxon>Basidiomycota</taxon>
        <taxon>Agaricomycotina</taxon>
        <taxon>Agaricomycetes</taxon>
        <taxon>Agaricomycetidae</taxon>
        <taxon>Agaricales</taxon>
        <taxon>Agaricineae</taxon>
        <taxon>Psathyrellaceae</taxon>
        <taxon>Ephemerocybe</taxon>
    </lineage>
</organism>